<proteinExistence type="predicted"/>
<gene>
    <name evidence="1" type="ORF">Pla144_23270</name>
</gene>
<sequence>MAEGISERIRALEAKGFEVKLTDTGQIGYGQWICYLSQGNKSKGFFGQTESQAIAKAVEGAAISGSVFSSNRKRSG</sequence>
<comment type="caution">
    <text evidence="1">The sequence shown here is derived from an EMBL/GenBank/DDBJ whole genome shotgun (WGS) entry which is preliminary data.</text>
</comment>
<name>A0A5C6CSL8_9BACT</name>
<organism evidence="1 2">
    <name type="scientific">Bythopirellula polymerisocia</name>
    <dbReference type="NCBI Taxonomy" id="2528003"/>
    <lineage>
        <taxon>Bacteria</taxon>
        <taxon>Pseudomonadati</taxon>
        <taxon>Planctomycetota</taxon>
        <taxon>Planctomycetia</taxon>
        <taxon>Pirellulales</taxon>
        <taxon>Lacipirellulaceae</taxon>
        <taxon>Bythopirellula</taxon>
    </lineage>
</organism>
<protein>
    <submittedName>
        <fullName evidence="1">Uncharacterized protein</fullName>
    </submittedName>
</protein>
<reference evidence="1 2" key="1">
    <citation type="submission" date="2019-02" db="EMBL/GenBank/DDBJ databases">
        <title>Deep-cultivation of Planctomycetes and their phenomic and genomic characterization uncovers novel biology.</title>
        <authorList>
            <person name="Wiegand S."/>
            <person name="Jogler M."/>
            <person name="Boedeker C."/>
            <person name="Pinto D."/>
            <person name="Vollmers J."/>
            <person name="Rivas-Marin E."/>
            <person name="Kohn T."/>
            <person name="Peeters S.H."/>
            <person name="Heuer A."/>
            <person name="Rast P."/>
            <person name="Oberbeckmann S."/>
            <person name="Bunk B."/>
            <person name="Jeske O."/>
            <person name="Meyerdierks A."/>
            <person name="Storesund J.E."/>
            <person name="Kallscheuer N."/>
            <person name="Luecker S."/>
            <person name="Lage O.M."/>
            <person name="Pohl T."/>
            <person name="Merkel B.J."/>
            <person name="Hornburger P."/>
            <person name="Mueller R.-W."/>
            <person name="Bruemmer F."/>
            <person name="Labrenz M."/>
            <person name="Spormann A.M."/>
            <person name="Op Den Camp H."/>
            <person name="Overmann J."/>
            <person name="Amann R."/>
            <person name="Jetten M.S.M."/>
            <person name="Mascher T."/>
            <person name="Medema M.H."/>
            <person name="Devos D.P."/>
            <person name="Kaster A.-K."/>
            <person name="Ovreas L."/>
            <person name="Rohde M."/>
            <person name="Galperin M.Y."/>
            <person name="Jogler C."/>
        </authorList>
    </citation>
    <scope>NUCLEOTIDE SEQUENCE [LARGE SCALE GENOMIC DNA]</scope>
    <source>
        <strain evidence="1 2">Pla144</strain>
    </source>
</reference>
<keyword evidence="2" id="KW-1185">Reference proteome</keyword>
<accession>A0A5C6CSL8</accession>
<dbReference type="Proteomes" id="UP000318437">
    <property type="component" value="Unassembled WGS sequence"/>
</dbReference>
<dbReference type="RefSeq" id="WP_146450742.1">
    <property type="nucleotide sequence ID" value="NZ_SJPS01000003.1"/>
</dbReference>
<evidence type="ECO:0000313" key="1">
    <source>
        <dbReference type="EMBL" id="TWU27550.1"/>
    </source>
</evidence>
<evidence type="ECO:0000313" key="2">
    <source>
        <dbReference type="Proteomes" id="UP000318437"/>
    </source>
</evidence>
<dbReference type="AlphaFoldDB" id="A0A5C6CSL8"/>
<dbReference type="EMBL" id="SJPS01000003">
    <property type="protein sequence ID" value="TWU27550.1"/>
    <property type="molecule type" value="Genomic_DNA"/>
</dbReference>